<dbReference type="PROSITE" id="PS00889">
    <property type="entry name" value="CNMP_BINDING_2"/>
    <property type="match status" value="1"/>
</dbReference>
<comment type="caution">
    <text evidence="11">The sequence shown here is derived from an EMBL/GenBank/DDBJ whole genome shotgun (WGS) entry which is preliminary data.</text>
</comment>
<dbReference type="Pfam" id="PF16526">
    <property type="entry name" value="CLZ"/>
    <property type="match status" value="1"/>
</dbReference>
<dbReference type="InterPro" id="IPR000595">
    <property type="entry name" value="cNMP-bd_dom"/>
</dbReference>
<dbReference type="Pfam" id="PF00027">
    <property type="entry name" value="cNMP_binding"/>
    <property type="match status" value="1"/>
</dbReference>
<dbReference type="GO" id="GO:0030553">
    <property type="term" value="F:cGMP binding"/>
    <property type="evidence" value="ECO:0007669"/>
    <property type="project" value="TreeGrafter"/>
</dbReference>
<dbReference type="InterPro" id="IPR050866">
    <property type="entry name" value="CNG_cation_channel"/>
</dbReference>
<comment type="subcellular location">
    <subcellularLocation>
        <location evidence="1">Membrane</location>
        <topology evidence="1">Multi-pass membrane protein</topology>
    </subcellularLocation>
</comment>
<keyword evidence="3" id="KW-0812">Transmembrane</keyword>
<keyword evidence="6" id="KW-0472">Membrane</keyword>
<dbReference type="GO" id="GO:0044877">
    <property type="term" value="F:protein-containing complex binding"/>
    <property type="evidence" value="ECO:0007669"/>
    <property type="project" value="TreeGrafter"/>
</dbReference>
<evidence type="ECO:0000256" key="7">
    <source>
        <dbReference type="ARBA" id="ARBA00023286"/>
    </source>
</evidence>
<dbReference type="InterPro" id="IPR014710">
    <property type="entry name" value="RmlC-like_jellyroll"/>
</dbReference>
<evidence type="ECO:0000259" key="10">
    <source>
        <dbReference type="PROSITE" id="PS50042"/>
    </source>
</evidence>
<dbReference type="GO" id="GO:0005222">
    <property type="term" value="F:intracellularly cAMP-activated cation channel activity"/>
    <property type="evidence" value="ECO:0007669"/>
    <property type="project" value="TreeGrafter"/>
</dbReference>
<keyword evidence="8" id="KW-0407">Ion channel</keyword>
<dbReference type="FunFam" id="1.10.287.630:FF:000001">
    <property type="entry name" value="Cyclic nucleotide-gated channel alpha 3"/>
    <property type="match status" value="1"/>
</dbReference>
<dbReference type="PROSITE" id="PS50042">
    <property type="entry name" value="CNMP_BINDING_3"/>
    <property type="match status" value="1"/>
</dbReference>
<evidence type="ECO:0000256" key="4">
    <source>
        <dbReference type="ARBA" id="ARBA00022989"/>
    </source>
</evidence>
<organism evidence="11 12">
    <name type="scientific">Ditylenchus destructor</name>
    <dbReference type="NCBI Taxonomy" id="166010"/>
    <lineage>
        <taxon>Eukaryota</taxon>
        <taxon>Metazoa</taxon>
        <taxon>Ecdysozoa</taxon>
        <taxon>Nematoda</taxon>
        <taxon>Chromadorea</taxon>
        <taxon>Rhabditida</taxon>
        <taxon>Tylenchina</taxon>
        <taxon>Tylenchomorpha</taxon>
        <taxon>Sphaerularioidea</taxon>
        <taxon>Anguinidae</taxon>
        <taxon>Anguininae</taxon>
        <taxon>Ditylenchus</taxon>
    </lineage>
</organism>
<evidence type="ECO:0000256" key="6">
    <source>
        <dbReference type="ARBA" id="ARBA00023136"/>
    </source>
</evidence>
<evidence type="ECO:0000313" key="12">
    <source>
        <dbReference type="Proteomes" id="UP001201812"/>
    </source>
</evidence>
<dbReference type="PROSITE" id="PS00888">
    <property type="entry name" value="CNMP_BINDING_1"/>
    <property type="match status" value="1"/>
</dbReference>
<dbReference type="Gene3D" id="2.60.120.10">
    <property type="entry name" value="Jelly Rolls"/>
    <property type="match status" value="1"/>
</dbReference>
<dbReference type="EMBL" id="JAKKPZ010000067">
    <property type="protein sequence ID" value="KAI1704461.1"/>
    <property type="molecule type" value="Genomic_DNA"/>
</dbReference>
<reference evidence="11" key="1">
    <citation type="submission" date="2022-01" db="EMBL/GenBank/DDBJ databases">
        <title>Genome Sequence Resource for Two Populations of Ditylenchus destructor, the Migratory Endoparasitic Phytonematode.</title>
        <authorList>
            <person name="Zhang H."/>
            <person name="Lin R."/>
            <person name="Xie B."/>
        </authorList>
    </citation>
    <scope>NUCLEOTIDE SEQUENCE</scope>
    <source>
        <strain evidence="11">BazhouSP</strain>
    </source>
</reference>
<dbReference type="SMART" id="SM00100">
    <property type="entry name" value="cNMP"/>
    <property type="match status" value="1"/>
</dbReference>
<keyword evidence="7" id="KW-1071">Ligand-gated ion channel</keyword>
<evidence type="ECO:0000256" key="9">
    <source>
        <dbReference type="SAM" id="MobiDB-lite"/>
    </source>
</evidence>
<dbReference type="Gene3D" id="1.20.5.300">
    <property type="match status" value="1"/>
</dbReference>
<feature type="region of interest" description="Disordered" evidence="9">
    <location>
        <begin position="73"/>
        <end position="120"/>
    </location>
</feature>
<evidence type="ECO:0000256" key="2">
    <source>
        <dbReference type="ARBA" id="ARBA00022448"/>
    </source>
</evidence>
<evidence type="ECO:0000256" key="8">
    <source>
        <dbReference type="ARBA" id="ARBA00023303"/>
    </source>
</evidence>
<dbReference type="FunFam" id="2.60.120.10:FF:000002">
    <property type="entry name" value="Cyclic nucleotide gated channel alpha 1a"/>
    <property type="match status" value="1"/>
</dbReference>
<dbReference type="Proteomes" id="UP001201812">
    <property type="component" value="Unassembled WGS sequence"/>
</dbReference>
<dbReference type="GO" id="GO:0017071">
    <property type="term" value="C:intracellular cyclic nucleotide activated cation channel complex"/>
    <property type="evidence" value="ECO:0007669"/>
    <property type="project" value="TreeGrafter"/>
</dbReference>
<feature type="compositionally biased region" description="Polar residues" evidence="9">
    <location>
        <begin position="73"/>
        <end position="93"/>
    </location>
</feature>
<evidence type="ECO:0000313" key="11">
    <source>
        <dbReference type="EMBL" id="KAI1704461.1"/>
    </source>
</evidence>
<feature type="compositionally biased region" description="Acidic residues" evidence="9">
    <location>
        <begin position="686"/>
        <end position="695"/>
    </location>
</feature>
<keyword evidence="12" id="KW-1185">Reference proteome</keyword>
<feature type="region of interest" description="Disordered" evidence="9">
    <location>
        <begin position="686"/>
        <end position="709"/>
    </location>
</feature>
<dbReference type="GO" id="GO:0005223">
    <property type="term" value="F:intracellularly cGMP-activated cation channel activity"/>
    <property type="evidence" value="ECO:0007669"/>
    <property type="project" value="TreeGrafter"/>
</dbReference>
<feature type="region of interest" description="Disordered" evidence="9">
    <location>
        <begin position="132"/>
        <end position="159"/>
    </location>
</feature>
<dbReference type="CDD" id="cd00038">
    <property type="entry name" value="CAP_ED"/>
    <property type="match status" value="1"/>
</dbReference>
<evidence type="ECO:0000256" key="5">
    <source>
        <dbReference type="ARBA" id="ARBA00023065"/>
    </source>
</evidence>
<dbReference type="PANTHER" id="PTHR45638">
    <property type="entry name" value="CYCLIC NUCLEOTIDE-GATED CATION CHANNEL SUBUNIT A"/>
    <property type="match status" value="1"/>
</dbReference>
<accession>A0AAD4MRG4</accession>
<dbReference type="AlphaFoldDB" id="A0AAD4MRG4"/>
<keyword evidence="5" id="KW-0406">Ion transport</keyword>
<keyword evidence="2" id="KW-0813">Transport</keyword>
<name>A0AAD4MRG4_9BILA</name>
<feature type="compositionally biased region" description="Polar residues" evidence="9">
    <location>
        <begin position="696"/>
        <end position="709"/>
    </location>
</feature>
<dbReference type="GO" id="GO:0005886">
    <property type="term" value="C:plasma membrane"/>
    <property type="evidence" value="ECO:0007669"/>
    <property type="project" value="TreeGrafter"/>
</dbReference>
<keyword evidence="4" id="KW-1133">Transmembrane helix</keyword>
<dbReference type="InterPro" id="IPR018490">
    <property type="entry name" value="cNMP-bd_dom_sf"/>
</dbReference>
<evidence type="ECO:0000256" key="3">
    <source>
        <dbReference type="ARBA" id="ARBA00022692"/>
    </source>
</evidence>
<dbReference type="InterPro" id="IPR018488">
    <property type="entry name" value="cNMP-bd_CS"/>
</dbReference>
<dbReference type="Gene3D" id="1.10.287.630">
    <property type="entry name" value="Helix hairpin bin"/>
    <property type="match status" value="1"/>
</dbReference>
<feature type="domain" description="Cyclic nucleotide-binding" evidence="10">
    <location>
        <begin position="495"/>
        <end position="601"/>
    </location>
</feature>
<evidence type="ECO:0000256" key="1">
    <source>
        <dbReference type="ARBA" id="ARBA00004141"/>
    </source>
</evidence>
<dbReference type="InterPro" id="IPR032406">
    <property type="entry name" value="CLZ_dom"/>
</dbReference>
<proteinExistence type="predicted"/>
<sequence>MINDNVTPKRFIAQSEAGFHSLSDIVSLFWPILRPTSGLPEDIGSHLVLPSLIACGHEHLNLCFGRPFFTPKRPSSTKQSLGHPQFASLSQQEPPFRLRRLQSAPSRRSSMPPPVGEPLRESVIGRRESTPGFILENRPGKSEGTLRPAPITESDEEIPSELSIHKPSVNTEVKNDRSQNFETEKSVNVHAEERIDLENPEKTQLPEISGVLLTENGVLGHSVNLETKDIGSLAGNRNESRVSTMGVMDGNELKVDVKRDSDSPKPGCSQEIVSGKLTENIAEDKPRIMPSSKFKKLAQEEPPSMGGISVTPSIMSAVVNNANLQSSSASNKKKFRTIAKGLLMARVAASDSVALSREQQAFLSKYGMTMAGSASSVDESRPCSLGSGANPNGNFLRKNLWSTRQRIITIVGLRMIANMSAARSVFQTSVDSVKQYMKMRCVGKHLVARVLKWFDYLWANKQTLNDQQVLNVLPTKLQAEIAMHVHFETLRKVRIFQDCEAGLLAELALKLQLQVFRPNDYVCRKGDIGREMYIVKRGRLQVVSDDGKKVFTNLQEGSVFGELSILNIAGSKIGNRRSASIRSVGYTDLFVLNKNDLWEALQEYPGAQKVLMIKAREILRKDNLMENDAPEETKTPEEIALDLRSSLERLQFRFAKLIAEHVNTENKLKNRLQYLEEQCRKYGLDEGFDKDDENNSEAGDNQSFSNSLH</sequence>
<dbReference type="PANTHER" id="PTHR45638:SF11">
    <property type="entry name" value="CYCLIC NUCLEOTIDE-GATED CATION CHANNEL SUBUNIT A"/>
    <property type="match status" value="1"/>
</dbReference>
<protein>
    <submittedName>
        <fullName evidence="11">Cyclic nucleotide-binding domain-containing protein</fullName>
    </submittedName>
</protein>
<gene>
    <name evidence="11" type="ORF">DdX_14221</name>
</gene>
<dbReference type="SUPFAM" id="SSF51206">
    <property type="entry name" value="cAMP-binding domain-like"/>
    <property type="match status" value="1"/>
</dbReference>